<evidence type="ECO:0000313" key="2">
    <source>
        <dbReference type="Proteomes" id="UP000824024"/>
    </source>
</evidence>
<protein>
    <submittedName>
        <fullName evidence="1">Uncharacterized protein</fullName>
    </submittedName>
</protein>
<organism evidence="1 2">
    <name type="scientific">Candidatus Eubacterium avistercoris</name>
    <dbReference type="NCBI Taxonomy" id="2838567"/>
    <lineage>
        <taxon>Bacteria</taxon>
        <taxon>Bacillati</taxon>
        <taxon>Bacillota</taxon>
        <taxon>Clostridia</taxon>
        <taxon>Eubacteriales</taxon>
        <taxon>Eubacteriaceae</taxon>
        <taxon>Eubacterium</taxon>
    </lineage>
</organism>
<gene>
    <name evidence="1" type="ORF">IAA08_04100</name>
</gene>
<dbReference type="Proteomes" id="UP000824024">
    <property type="component" value="Unassembled WGS sequence"/>
</dbReference>
<dbReference type="EMBL" id="DXCH01000117">
    <property type="protein sequence ID" value="HIZ07102.1"/>
    <property type="molecule type" value="Genomic_DNA"/>
</dbReference>
<sequence>MSLYTYFSQAKADQVPIYEALSSEVQTVNAGTAAFYNRGEKIVGYLSEGETFEKRGDTSNGILVETSDETFGYMDRKKVEQVKKPIE</sequence>
<accession>A0A9D2D1Z7</accession>
<reference evidence="1" key="2">
    <citation type="submission" date="2021-04" db="EMBL/GenBank/DDBJ databases">
        <authorList>
            <person name="Gilroy R."/>
        </authorList>
    </citation>
    <scope>NUCLEOTIDE SEQUENCE</scope>
    <source>
        <strain evidence="1">CHK192-9172</strain>
    </source>
</reference>
<reference evidence="1" key="1">
    <citation type="journal article" date="2021" name="PeerJ">
        <title>Extensive microbial diversity within the chicken gut microbiome revealed by metagenomics and culture.</title>
        <authorList>
            <person name="Gilroy R."/>
            <person name="Ravi A."/>
            <person name="Getino M."/>
            <person name="Pursley I."/>
            <person name="Horton D.L."/>
            <person name="Alikhan N.F."/>
            <person name="Baker D."/>
            <person name="Gharbi K."/>
            <person name="Hall N."/>
            <person name="Watson M."/>
            <person name="Adriaenssens E.M."/>
            <person name="Foster-Nyarko E."/>
            <person name="Jarju S."/>
            <person name="Secka A."/>
            <person name="Antonio M."/>
            <person name="Oren A."/>
            <person name="Chaudhuri R.R."/>
            <person name="La Ragione R."/>
            <person name="Hildebrand F."/>
            <person name="Pallen M.J."/>
        </authorList>
    </citation>
    <scope>NUCLEOTIDE SEQUENCE</scope>
    <source>
        <strain evidence="1">CHK192-9172</strain>
    </source>
</reference>
<proteinExistence type="predicted"/>
<dbReference type="AlphaFoldDB" id="A0A9D2D1Z7"/>
<evidence type="ECO:0000313" key="1">
    <source>
        <dbReference type="EMBL" id="HIZ07102.1"/>
    </source>
</evidence>
<name>A0A9D2D1Z7_9FIRM</name>
<comment type="caution">
    <text evidence="1">The sequence shown here is derived from an EMBL/GenBank/DDBJ whole genome shotgun (WGS) entry which is preliminary data.</text>
</comment>